<gene>
    <name evidence="10" type="ORF">RR46_11198</name>
</gene>
<evidence type="ECO:0000256" key="5">
    <source>
        <dbReference type="ARBA" id="ARBA00022846"/>
    </source>
</evidence>
<evidence type="ECO:0000256" key="8">
    <source>
        <dbReference type="ARBA" id="ARBA00023273"/>
    </source>
</evidence>
<dbReference type="PANTHER" id="PTHR21648">
    <property type="entry name" value="FLAGELLAR RADIAL SPOKE PROTEIN 3"/>
    <property type="match status" value="1"/>
</dbReference>
<evidence type="ECO:0000256" key="2">
    <source>
        <dbReference type="ARBA" id="ARBA00006737"/>
    </source>
</evidence>
<keyword evidence="8" id="KW-0966">Cell projection</keyword>
<sequence length="671" mass="75107">MSMSMRSVLVEGPQRPKGPFTYASTPRALYNNMKLKKDPSWRRSMTHILATRSNKTPQWTLKVNLKNILTQKSKCSFNFTQDHAEKRNPSNVNVVRPLARPPVDSRTVLNPKFSRALDFKLRRLKEKELLEANLRRPVRPRYGMGALAASECNLHLSQDRAEREKAKNRSHPHINCVPSMERVKISPRMEDSPSPDQRKRNKQNEQDKPRFVTTVKTGQFLLPPPEVAYLLGLHTLYPSQEREKVVYSYASKPKAVTTRPKRNVETKENRIPNGGPNVDASKKGMNPGEAFRGVRALIASVAGMRHMVEKQDKVEEVGPRNLMHDRRVVRGSTFAPQTAHAHAAGDGASKSRRRALARRAALARLRPGTPPPAPGRRHLPVQTDHYLQELFDKGVELEVGVQTDLFADRPATPIYVPAKTGADAHTQIYPGDLFDFDLEVQPILETLVGKTAEQALAEVAQEEELATLREQQRRYLELRDAERAERQRLLAQDIRLQAEKERRVGEARLAQVAAGEARARAAAAALVQGYVAELLPSVLAGLRCHGYLIERIQTGINEEVMPWLIQEVSLEIESIITSRDVITEIVREVVETRAQAPTPLHVPDSPTPPSTPSMMLEERVGDAVSSLSALLRHSDARVADAALRCFASLADRFARAHADPAPLAEHGMEEE</sequence>
<comment type="subcellular location">
    <subcellularLocation>
        <location evidence="1">Cytoplasm</location>
        <location evidence="1">Cytoskeleton</location>
        <location evidence="1">Flagellum axoneme</location>
    </subcellularLocation>
</comment>
<feature type="region of interest" description="Disordered" evidence="9">
    <location>
        <begin position="180"/>
        <end position="210"/>
    </location>
</feature>
<name>A0A194PXM7_PAPXU</name>
<dbReference type="Pfam" id="PF06098">
    <property type="entry name" value="Radial_spoke_3"/>
    <property type="match status" value="1"/>
</dbReference>
<evidence type="ECO:0000313" key="11">
    <source>
        <dbReference type="Proteomes" id="UP000053268"/>
    </source>
</evidence>
<evidence type="ECO:0000256" key="6">
    <source>
        <dbReference type="ARBA" id="ARBA00023069"/>
    </source>
</evidence>
<evidence type="ECO:0000313" key="10">
    <source>
        <dbReference type="EMBL" id="KPI98077.1"/>
    </source>
</evidence>
<dbReference type="PANTHER" id="PTHR21648:SF0">
    <property type="entry name" value="RADIAL SPOKE HEAD PROTEIN 3 HOMOLOG"/>
    <property type="match status" value="1"/>
</dbReference>
<dbReference type="EMBL" id="KQ459586">
    <property type="protein sequence ID" value="KPI98077.1"/>
    <property type="molecule type" value="Genomic_DNA"/>
</dbReference>
<comment type="similarity">
    <text evidence="2">Belongs to the flagellar radial spoke RSP3 family.</text>
</comment>
<reference evidence="10 11" key="1">
    <citation type="journal article" date="2015" name="Nat. Commun.">
        <title>Outbred genome sequencing and CRISPR/Cas9 gene editing in butterflies.</title>
        <authorList>
            <person name="Li X."/>
            <person name="Fan D."/>
            <person name="Zhang W."/>
            <person name="Liu G."/>
            <person name="Zhang L."/>
            <person name="Zhao L."/>
            <person name="Fang X."/>
            <person name="Chen L."/>
            <person name="Dong Y."/>
            <person name="Chen Y."/>
            <person name="Ding Y."/>
            <person name="Zhao R."/>
            <person name="Feng M."/>
            <person name="Zhu Y."/>
            <person name="Feng Y."/>
            <person name="Jiang X."/>
            <person name="Zhu D."/>
            <person name="Xiang H."/>
            <person name="Feng X."/>
            <person name="Li S."/>
            <person name="Wang J."/>
            <person name="Zhang G."/>
            <person name="Kronforst M.R."/>
            <person name="Wang W."/>
        </authorList>
    </citation>
    <scope>NUCLEOTIDE SEQUENCE [LARGE SCALE GENOMIC DNA]</scope>
    <source>
        <strain evidence="10">Ya'a_city_454_Px</strain>
        <tissue evidence="10">Whole body</tissue>
    </source>
</reference>
<accession>A0A194PXM7</accession>
<organism evidence="10 11">
    <name type="scientific">Papilio xuthus</name>
    <name type="common">Asian swallowtail butterfly</name>
    <dbReference type="NCBI Taxonomy" id="66420"/>
    <lineage>
        <taxon>Eukaryota</taxon>
        <taxon>Metazoa</taxon>
        <taxon>Ecdysozoa</taxon>
        <taxon>Arthropoda</taxon>
        <taxon>Hexapoda</taxon>
        <taxon>Insecta</taxon>
        <taxon>Pterygota</taxon>
        <taxon>Neoptera</taxon>
        <taxon>Endopterygota</taxon>
        <taxon>Lepidoptera</taxon>
        <taxon>Glossata</taxon>
        <taxon>Ditrysia</taxon>
        <taxon>Papilionoidea</taxon>
        <taxon>Papilionidae</taxon>
        <taxon>Papilioninae</taxon>
        <taxon>Papilio</taxon>
    </lineage>
</organism>
<feature type="region of interest" description="Disordered" evidence="9">
    <location>
        <begin position="1"/>
        <end position="22"/>
    </location>
</feature>
<dbReference type="GO" id="GO:0005929">
    <property type="term" value="C:cilium"/>
    <property type="evidence" value="ECO:0007669"/>
    <property type="project" value="TreeGrafter"/>
</dbReference>
<dbReference type="Proteomes" id="UP000053268">
    <property type="component" value="Unassembled WGS sequence"/>
</dbReference>
<evidence type="ECO:0000256" key="4">
    <source>
        <dbReference type="ARBA" id="ARBA00022553"/>
    </source>
</evidence>
<protein>
    <submittedName>
        <fullName evidence="10">Radial spoke head protein 3-like</fullName>
    </submittedName>
</protein>
<keyword evidence="11" id="KW-1185">Reference proteome</keyword>
<evidence type="ECO:0000256" key="7">
    <source>
        <dbReference type="ARBA" id="ARBA00023212"/>
    </source>
</evidence>
<evidence type="ECO:0000256" key="9">
    <source>
        <dbReference type="SAM" id="MobiDB-lite"/>
    </source>
</evidence>
<proteinExistence type="inferred from homology"/>
<keyword evidence="6" id="KW-0969">Cilium</keyword>
<dbReference type="AlphaFoldDB" id="A0A194PXM7"/>
<dbReference type="STRING" id="66420.A0A194PXM7"/>
<dbReference type="InterPro" id="IPR009290">
    <property type="entry name" value="Radial_spoke_3"/>
</dbReference>
<keyword evidence="4" id="KW-0597">Phosphoprotein</keyword>
<keyword evidence="7" id="KW-0206">Cytoskeleton</keyword>
<evidence type="ECO:0000256" key="3">
    <source>
        <dbReference type="ARBA" id="ARBA00022490"/>
    </source>
</evidence>
<feature type="region of interest" description="Disordered" evidence="9">
    <location>
        <begin position="332"/>
        <end position="355"/>
    </location>
</feature>
<keyword evidence="5" id="KW-0282">Flagellum</keyword>
<evidence type="ECO:0000256" key="1">
    <source>
        <dbReference type="ARBA" id="ARBA00004611"/>
    </source>
</evidence>
<keyword evidence="3" id="KW-0963">Cytoplasm</keyword>
<feature type="compositionally biased region" description="Basic and acidic residues" evidence="9">
    <location>
        <begin position="181"/>
        <end position="210"/>
    </location>
</feature>
<feature type="region of interest" description="Disordered" evidence="9">
    <location>
        <begin position="257"/>
        <end position="287"/>
    </location>
</feature>